<dbReference type="InterPro" id="IPR000504">
    <property type="entry name" value="RRM_dom"/>
</dbReference>
<dbReference type="EnsemblMetazoa" id="GPPI032564-RA">
    <property type="protein sequence ID" value="GPPI032564-PA"/>
    <property type="gene ID" value="GPPI032564"/>
</dbReference>
<accession>A0A1B0BJY8</accession>
<dbReference type="AlphaFoldDB" id="A0A1B0BJY8"/>
<dbReference type="CDD" id="cd12421">
    <property type="entry name" value="RRM1_PTBP1_hnRNPL_like"/>
    <property type="match status" value="1"/>
</dbReference>
<dbReference type="EMBL" id="JXJN01015736">
    <property type="status" value="NOT_ANNOTATED_CDS"/>
    <property type="molecule type" value="Genomic_DNA"/>
</dbReference>
<evidence type="ECO:0000256" key="2">
    <source>
        <dbReference type="PROSITE-ProRule" id="PRU00176"/>
    </source>
</evidence>
<sequence length="167" mass="18389">MYVWHPSFSALCLPPPPPPSPIANAILRDELKIVETFAFILFYELLPFPIAASKPSKVIHLRNIPNESSDADVVALGVPFGRVNNVLVLKGKNQAFLEMTDEVSATSMVSCYTVNPPQMRGRMVYVQFSNHRELKTDQNHGSKLDQPLSALLTCLPACVPACLCPVN</sequence>
<dbReference type="Gene3D" id="3.30.70.330">
    <property type="match status" value="1"/>
</dbReference>
<reference evidence="4" key="2">
    <citation type="submission" date="2020-05" db="UniProtKB">
        <authorList>
            <consortium name="EnsemblMetazoa"/>
        </authorList>
    </citation>
    <scope>IDENTIFICATION</scope>
    <source>
        <strain evidence="4">IAEA</strain>
    </source>
</reference>
<dbReference type="Proteomes" id="UP000092460">
    <property type="component" value="Unassembled WGS sequence"/>
</dbReference>
<dbReference type="InterPro" id="IPR012677">
    <property type="entry name" value="Nucleotide-bd_a/b_plait_sf"/>
</dbReference>
<dbReference type="EMBL" id="JXJN01015735">
    <property type="status" value="NOT_ANNOTATED_CDS"/>
    <property type="molecule type" value="Genomic_DNA"/>
</dbReference>
<reference evidence="5" key="1">
    <citation type="submission" date="2015-01" db="EMBL/GenBank/DDBJ databases">
        <authorList>
            <person name="Aksoy S."/>
            <person name="Warren W."/>
            <person name="Wilson R.K."/>
        </authorList>
    </citation>
    <scope>NUCLEOTIDE SEQUENCE [LARGE SCALE GENOMIC DNA]</scope>
    <source>
        <strain evidence="5">IAEA</strain>
    </source>
</reference>
<organism evidence="4 5">
    <name type="scientific">Glossina palpalis gambiensis</name>
    <dbReference type="NCBI Taxonomy" id="67801"/>
    <lineage>
        <taxon>Eukaryota</taxon>
        <taxon>Metazoa</taxon>
        <taxon>Ecdysozoa</taxon>
        <taxon>Arthropoda</taxon>
        <taxon>Hexapoda</taxon>
        <taxon>Insecta</taxon>
        <taxon>Pterygota</taxon>
        <taxon>Neoptera</taxon>
        <taxon>Endopterygota</taxon>
        <taxon>Diptera</taxon>
        <taxon>Brachycera</taxon>
        <taxon>Muscomorpha</taxon>
        <taxon>Hippoboscoidea</taxon>
        <taxon>Glossinidae</taxon>
        <taxon>Glossina</taxon>
    </lineage>
</organism>
<dbReference type="STRING" id="67801.A0A1B0BJY8"/>
<feature type="domain" description="RRM" evidence="3">
    <location>
        <begin position="57"/>
        <end position="131"/>
    </location>
</feature>
<dbReference type="PANTHER" id="PTHR15592">
    <property type="entry name" value="MATRIN 3/NUCLEAR PROTEIN 220-RELATED"/>
    <property type="match status" value="1"/>
</dbReference>
<evidence type="ECO:0000256" key="1">
    <source>
        <dbReference type="ARBA" id="ARBA00022884"/>
    </source>
</evidence>
<dbReference type="VEuPathDB" id="VectorBase:GPPI032564"/>
<protein>
    <recommendedName>
        <fullName evidence="3">RRM domain-containing protein</fullName>
    </recommendedName>
</protein>
<dbReference type="PROSITE" id="PS50102">
    <property type="entry name" value="RRM"/>
    <property type="match status" value="1"/>
</dbReference>
<evidence type="ECO:0000313" key="4">
    <source>
        <dbReference type="EnsemblMetazoa" id="GPPI032564-PA"/>
    </source>
</evidence>
<dbReference type="GO" id="GO:0003723">
    <property type="term" value="F:RNA binding"/>
    <property type="evidence" value="ECO:0007669"/>
    <property type="project" value="UniProtKB-UniRule"/>
</dbReference>
<dbReference type="SUPFAM" id="SSF54928">
    <property type="entry name" value="RNA-binding domain, RBD"/>
    <property type="match status" value="1"/>
</dbReference>
<keyword evidence="5" id="KW-1185">Reference proteome</keyword>
<proteinExistence type="predicted"/>
<keyword evidence="1 2" id="KW-0694">RNA-binding</keyword>
<dbReference type="SMART" id="SM00360">
    <property type="entry name" value="RRM"/>
    <property type="match status" value="1"/>
</dbReference>
<evidence type="ECO:0000259" key="3">
    <source>
        <dbReference type="PROSITE" id="PS50102"/>
    </source>
</evidence>
<evidence type="ECO:0000313" key="5">
    <source>
        <dbReference type="Proteomes" id="UP000092460"/>
    </source>
</evidence>
<name>A0A1B0BJY8_9MUSC</name>
<dbReference type="InterPro" id="IPR035979">
    <property type="entry name" value="RBD_domain_sf"/>
</dbReference>